<dbReference type="EMBL" id="SZQL01000046">
    <property type="protein sequence ID" value="TKK64106.1"/>
    <property type="molecule type" value="Genomic_DNA"/>
</dbReference>
<reference evidence="1 2" key="1">
    <citation type="submission" date="2019-05" db="EMBL/GenBank/DDBJ databases">
        <title>Panacibacter sp. strain 17mud1-8 Genome sequencing and assembly.</title>
        <authorList>
            <person name="Chhetri G."/>
        </authorList>
    </citation>
    <scope>NUCLEOTIDE SEQUENCE [LARGE SCALE GENOMIC DNA]</scope>
    <source>
        <strain evidence="1 2">17mud1-8</strain>
    </source>
</reference>
<organism evidence="1 2">
    <name type="scientific">Ilyomonas limi</name>
    <dbReference type="NCBI Taxonomy" id="2575867"/>
    <lineage>
        <taxon>Bacteria</taxon>
        <taxon>Pseudomonadati</taxon>
        <taxon>Bacteroidota</taxon>
        <taxon>Chitinophagia</taxon>
        <taxon>Chitinophagales</taxon>
        <taxon>Chitinophagaceae</taxon>
        <taxon>Ilyomonas</taxon>
    </lineage>
</organism>
<name>A0A4U3KT84_9BACT</name>
<evidence type="ECO:0000313" key="2">
    <source>
        <dbReference type="Proteomes" id="UP000305848"/>
    </source>
</evidence>
<comment type="caution">
    <text evidence="1">The sequence shown here is derived from an EMBL/GenBank/DDBJ whole genome shotgun (WGS) entry which is preliminary data.</text>
</comment>
<protein>
    <recommendedName>
        <fullName evidence="3">DUF4265 domain-containing protein</fullName>
    </recommendedName>
</protein>
<evidence type="ECO:0008006" key="3">
    <source>
        <dbReference type="Google" id="ProtNLM"/>
    </source>
</evidence>
<accession>A0A4U3KT84</accession>
<dbReference type="OrthoDB" id="1346054at2"/>
<gene>
    <name evidence="1" type="ORF">FC093_23320</name>
</gene>
<dbReference type="Proteomes" id="UP000305848">
    <property type="component" value="Unassembled WGS sequence"/>
</dbReference>
<sequence>MADRKKDNLYFEFINWQKQTNEIVVLTMYAYADILLPKYFDTIFQIDNPENFIETKFVIKQAVINGWTSVGEISHGHKHILVVEFPNSIPDILNLLSEFSYKKTIKNEIHLGFCNKIDFDAIKTNLHQTHLDKKANAQQKYPM</sequence>
<dbReference type="AlphaFoldDB" id="A0A4U3KT84"/>
<keyword evidence="2" id="KW-1185">Reference proteome</keyword>
<evidence type="ECO:0000313" key="1">
    <source>
        <dbReference type="EMBL" id="TKK64106.1"/>
    </source>
</evidence>
<proteinExistence type="predicted"/>